<feature type="transmembrane region" description="Helical" evidence="5">
    <location>
        <begin position="47"/>
        <end position="66"/>
    </location>
</feature>
<keyword evidence="3 5" id="KW-1133">Transmembrane helix</keyword>
<keyword evidence="4 5" id="KW-0472">Membrane</keyword>
<dbReference type="Pfam" id="PF01925">
    <property type="entry name" value="TauE"/>
    <property type="match status" value="1"/>
</dbReference>
<feature type="transmembrane region" description="Helical" evidence="5">
    <location>
        <begin position="220"/>
        <end position="240"/>
    </location>
</feature>
<feature type="transmembrane region" description="Helical" evidence="5">
    <location>
        <begin position="7"/>
        <end position="35"/>
    </location>
</feature>
<feature type="transmembrane region" description="Helical" evidence="5">
    <location>
        <begin position="78"/>
        <end position="96"/>
    </location>
</feature>
<protein>
    <recommendedName>
        <fullName evidence="5">Probable membrane transporter protein</fullName>
    </recommendedName>
</protein>
<dbReference type="OrthoDB" id="57092at2157"/>
<evidence type="ECO:0000256" key="5">
    <source>
        <dbReference type="RuleBase" id="RU363041"/>
    </source>
</evidence>
<accession>A0A2V2MXG6</accession>
<dbReference type="AlphaFoldDB" id="A0A2V2MXG6"/>
<sequence length="270" mass="28934">MIYLSPDLILAGIGSLFVGILSVLIGLGGGFILVPMYTLVFSLTPEIAVGTSITATICTTLSATLFQFDKVKEHLSIIFRIIIFSLPASILSSYSVQFLQGWALTGIFGLFLLIMAFRLTLWNEGTYVWLKILSSNRHQESEKNVRKKCITNRFLYSIGCLGGLVSGLTGISGGIIFVPALITRKIQIHEAVIISLASIIITSSGAAATSLCLGHVSLPFLFSTAIGVFLGAAIGVRLSPYFSPVTIRWMLGVSVGLMALIMIVKAVTPV</sequence>
<proteinExistence type="inferred from homology"/>
<feature type="transmembrane region" description="Helical" evidence="5">
    <location>
        <begin position="188"/>
        <end position="213"/>
    </location>
</feature>
<reference evidence="6 7" key="1">
    <citation type="submission" date="2018-05" db="EMBL/GenBank/DDBJ databases">
        <title>Draft genome of Methanospirillum lacunae Ki8-1.</title>
        <authorList>
            <person name="Dueholm M.S."/>
            <person name="Nielsen P.H."/>
            <person name="Bakmann L.F."/>
            <person name="Otzen D.E."/>
        </authorList>
    </citation>
    <scope>NUCLEOTIDE SEQUENCE [LARGE SCALE GENOMIC DNA]</scope>
    <source>
        <strain evidence="6 7">Ki8-1</strain>
    </source>
</reference>
<dbReference type="GeneID" id="97547337"/>
<evidence type="ECO:0000313" key="7">
    <source>
        <dbReference type="Proteomes" id="UP000245657"/>
    </source>
</evidence>
<dbReference type="EMBL" id="QGMY01000009">
    <property type="protein sequence ID" value="PWR70975.1"/>
    <property type="molecule type" value="Genomic_DNA"/>
</dbReference>
<dbReference type="RefSeq" id="WP_109969469.1">
    <property type="nucleotide sequence ID" value="NZ_CP176093.1"/>
</dbReference>
<name>A0A2V2MXG6_9EURY</name>
<keyword evidence="5" id="KW-1003">Cell membrane</keyword>
<evidence type="ECO:0000256" key="1">
    <source>
        <dbReference type="ARBA" id="ARBA00004141"/>
    </source>
</evidence>
<dbReference type="Proteomes" id="UP000245657">
    <property type="component" value="Unassembled WGS sequence"/>
</dbReference>
<feature type="transmembrane region" description="Helical" evidence="5">
    <location>
        <begin position="102"/>
        <end position="121"/>
    </location>
</feature>
<organism evidence="6 7">
    <name type="scientific">Methanospirillum lacunae</name>
    <dbReference type="NCBI Taxonomy" id="668570"/>
    <lineage>
        <taxon>Archaea</taxon>
        <taxon>Methanobacteriati</taxon>
        <taxon>Methanobacteriota</taxon>
        <taxon>Stenosarchaea group</taxon>
        <taxon>Methanomicrobia</taxon>
        <taxon>Methanomicrobiales</taxon>
        <taxon>Methanospirillaceae</taxon>
        <taxon>Methanospirillum</taxon>
    </lineage>
</organism>
<comment type="subcellular location">
    <subcellularLocation>
        <location evidence="5">Cell membrane</location>
        <topology evidence="5">Multi-pass membrane protein</topology>
    </subcellularLocation>
    <subcellularLocation>
        <location evidence="1">Membrane</location>
        <topology evidence="1">Multi-pass membrane protein</topology>
    </subcellularLocation>
</comment>
<gene>
    <name evidence="6" type="ORF">DK846_13415</name>
</gene>
<dbReference type="InterPro" id="IPR051598">
    <property type="entry name" value="TSUP/Inactive_protease-like"/>
</dbReference>
<keyword evidence="7" id="KW-1185">Reference proteome</keyword>
<feature type="transmembrane region" description="Helical" evidence="5">
    <location>
        <begin position="154"/>
        <end position="182"/>
    </location>
</feature>
<evidence type="ECO:0000313" key="6">
    <source>
        <dbReference type="EMBL" id="PWR70975.1"/>
    </source>
</evidence>
<evidence type="ECO:0000256" key="4">
    <source>
        <dbReference type="ARBA" id="ARBA00023136"/>
    </source>
</evidence>
<dbReference type="PANTHER" id="PTHR43701">
    <property type="entry name" value="MEMBRANE TRANSPORTER PROTEIN MJ0441-RELATED"/>
    <property type="match status" value="1"/>
</dbReference>
<feature type="transmembrane region" description="Helical" evidence="5">
    <location>
        <begin position="246"/>
        <end position="267"/>
    </location>
</feature>
<evidence type="ECO:0000256" key="2">
    <source>
        <dbReference type="ARBA" id="ARBA00022692"/>
    </source>
</evidence>
<evidence type="ECO:0000256" key="3">
    <source>
        <dbReference type="ARBA" id="ARBA00022989"/>
    </source>
</evidence>
<dbReference type="PANTHER" id="PTHR43701:SF2">
    <property type="entry name" value="MEMBRANE TRANSPORTER PROTEIN YJNA-RELATED"/>
    <property type="match status" value="1"/>
</dbReference>
<dbReference type="GO" id="GO:0005886">
    <property type="term" value="C:plasma membrane"/>
    <property type="evidence" value="ECO:0007669"/>
    <property type="project" value="UniProtKB-SubCell"/>
</dbReference>
<comment type="caution">
    <text evidence="6">The sequence shown here is derived from an EMBL/GenBank/DDBJ whole genome shotgun (WGS) entry which is preliminary data.</text>
</comment>
<keyword evidence="2 5" id="KW-0812">Transmembrane</keyword>
<dbReference type="InterPro" id="IPR002781">
    <property type="entry name" value="TM_pro_TauE-like"/>
</dbReference>
<comment type="similarity">
    <text evidence="5">Belongs to the 4-toluene sulfonate uptake permease (TSUP) (TC 2.A.102) family.</text>
</comment>